<dbReference type="EMBL" id="AUPZ01000005">
    <property type="protein sequence ID" value="EQB39866.1"/>
    <property type="molecule type" value="Genomic_DNA"/>
</dbReference>
<evidence type="ECO:0000313" key="4">
    <source>
        <dbReference type="EMBL" id="EQB39866.1"/>
    </source>
</evidence>
<dbReference type="OrthoDB" id="9810880at2"/>
<dbReference type="GO" id="GO:0009229">
    <property type="term" value="P:thiamine diphosphate biosynthetic process"/>
    <property type="evidence" value="ECO:0007669"/>
    <property type="project" value="UniProtKB-UniPathway"/>
</dbReference>
<protein>
    <recommendedName>
        <fullName evidence="2">hydroxymethylpyrimidine kinase</fullName>
        <ecNumber evidence="2">2.7.1.49</ecNumber>
    </recommendedName>
</protein>
<dbReference type="AlphaFoldDB" id="T0JP12"/>
<evidence type="ECO:0000259" key="3">
    <source>
        <dbReference type="Pfam" id="PF08543"/>
    </source>
</evidence>
<keyword evidence="5" id="KW-1185">Reference proteome</keyword>
<dbReference type="InterPro" id="IPR004399">
    <property type="entry name" value="HMP/HMP-P_kinase_dom"/>
</dbReference>
<accession>T0JP12</accession>
<dbReference type="GO" id="GO:0009228">
    <property type="term" value="P:thiamine biosynthetic process"/>
    <property type="evidence" value="ECO:0007669"/>
    <property type="project" value="InterPro"/>
</dbReference>
<dbReference type="InterPro" id="IPR029056">
    <property type="entry name" value="Ribokinase-like"/>
</dbReference>
<dbReference type="EC" id="2.7.1.49" evidence="2"/>
<dbReference type="UniPathway" id="UPA00060">
    <property type="reaction ID" value="UER00138"/>
</dbReference>
<dbReference type="PANTHER" id="PTHR20858">
    <property type="entry name" value="PHOSPHOMETHYLPYRIMIDINE KINASE"/>
    <property type="match status" value="1"/>
</dbReference>
<comment type="pathway">
    <text evidence="1">Cofactor biosynthesis; thiamine diphosphate biosynthesis.</text>
</comment>
<dbReference type="GO" id="GO:0008972">
    <property type="term" value="F:phosphomethylpyrimidine kinase activity"/>
    <property type="evidence" value="ECO:0007669"/>
    <property type="project" value="InterPro"/>
</dbReference>
<sequence>MKLVLTIAGSDSSGGAGIQADLKTFEAFGAFGASAITVLTAQNTMGVSDIYEVEALFVKEQIESVLQDFDVSAIKIGMLYSKEIIKPLNIPIVLDPVFISKANSKLLNQDAIAANLALGKTLEESIEVSKKFIHNAILKAPKIGHSRGPINHKTAGEML</sequence>
<dbReference type="CDD" id="cd01169">
    <property type="entry name" value="HMPP_kinase"/>
    <property type="match status" value="1"/>
</dbReference>
<dbReference type="PANTHER" id="PTHR20858:SF17">
    <property type="entry name" value="HYDROXYMETHYLPYRIMIDINE_PHOSPHOMETHYLPYRIMIDINE KINASE THI20-RELATED"/>
    <property type="match status" value="1"/>
</dbReference>
<evidence type="ECO:0000313" key="5">
    <source>
        <dbReference type="Proteomes" id="UP000015520"/>
    </source>
</evidence>
<dbReference type="SUPFAM" id="SSF53613">
    <property type="entry name" value="Ribokinase-like"/>
    <property type="match status" value="2"/>
</dbReference>
<comment type="caution">
    <text evidence="4">The sequence shown here is derived from an EMBL/GenBank/DDBJ whole genome shotgun (WGS) entry which is preliminary data.</text>
</comment>
<evidence type="ECO:0000256" key="1">
    <source>
        <dbReference type="ARBA" id="ARBA00004948"/>
    </source>
</evidence>
<gene>
    <name evidence="4" type="ORF">M947_04615</name>
</gene>
<dbReference type="eggNOG" id="COG0351">
    <property type="taxonomic scope" value="Bacteria"/>
</dbReference>
<dbReference type="Proteomes" id="UP000015520">
    <property type="component" value="Unassembled WGS sequence"/>
</dbReference>
<dbReference type="Gene3D" id="3.40.1190.20">
    <property type="match status" value="2"/>
</dbReference>
<reference evidence="4 5" key="1">
    <citation type="submission" date="2013-07" db="EMBL/GenBank/DDBJ databases">
        <title>Sulfurimonas hongkongensis AST-10 Genome Sequencing.</title>
        <authorList>
            <person name="Cai L."/>
            <person name="Zhang T."/>
        </authorList>
    </citation>
    <scope>NUCLEOTIDE SEQUENCE [LARGE SCALE GENOMIC DNA]</scope>
    <source>
        <strain evidence="4 5">AST-10</strain>
    </source>
</reference>
<dbReference type="GO" id="GO:0008902">
    <property type="term" value="F:hydroxymethylpyrimidine kinase activity"/>
    <property type="evidence" value="ECO:0007669"/>
    <property type="project" value="UniProtKB-EC"/>
</dbReference>
<dbReference type="InterPro" id="IPR013749">
    <property type="entry name" value="PM/HMP-P_kinase-1"/>
</dbReference>
<proteinExistence type="predicted"/>
<dbReference type="RefSeq" id="WP_021287194.1">
    <property type="nucleotide sequence ID" value="NZ_AUPZ01000005.1"/>
</dbReference>
<feature type="domain" description="Pyridoxamine kinase/Phosphomethylpyrimidine kinase" evidence="3">
    <location>
        <begin position="11"/>
        <end position="112"/>
    </location>
</feature>
<dbReference type="STRING" id="1172190.M947_04615"/>
<evidence type="ECO:0000256" key="2">
    <source>
        <dbReference type="ARBA" id="ARBA00012135"/>
    </source>
</evidence>
<organism evidence="4 5">
    <name type="scientific">Sulfurimonas hongkongensis</name>
    <dbReference type="NCBI Taxonomy" id="1172190"/>
    <lineage>
        <taxon>Bacteria</taxon>
        <taxon>Pseudomonadati</taxon>
        <taxon>Campylobacterota</taxon>
        <taxon>Epsilonproteobacteria</taxon>
        <taxon>Campylobacterales</taxon>
        <taxon>Sulfurimonadaceae</taxon>
        <taxon>Sulfurimonas</taxon>
    </lineage>
</organism>
<dbReference type="PATRIC" id="fig|1172190.3.peg.900"/>
<dbReference type="GO" id="GO:0005829">
    <property type="term" value="C:cytosol"/>
    <property type="evidence" value="ECO:0007669"/>
    <property type="project" value="TreeGrafter"/>
</dbReference>
<dbReference type="Pfam" id="PF08543">
    <property type="entry name" value="Phos_pyr_kin"/>
    <property type="match status" value="1"/>
</dbReference>
<name>T0JP12_9BACT</name>